<dbReference type="AlphaFoldDB" id="A0A510JBC8"/>
<evidence type="ECO:0000256" key="9">
    <source>
        <dbReference type="ARBA" id="ARBA00023125"/>
    </source>
</evidence>
<dbReference type="Pfam" id="PF18073">
    <property type="entry name" value="Zn_ribbon_LapB"/>
    <property type="match status" value="1"/>
</dbReference>
<evidence type="ECO:0000256" key="11">
    <source>
        <dbReference type="HAMAP-Rule" id="MF_01498"/>
    </source>
</evidence>
<dbReference type="Pfam" id="PF06745">
    <property type="entry name" value="ATPase"/>
    <property type="match status" value="1"/>
</dbReference>
<proteinExistence type="inferred from homology"/>
<dbReference type="GO" id="GO:0004176">
    <property type="term" value="F:ATP-dependent peptidase activity"/>
    <property type="evidence" value="ECO:0007669"/>
    <property type="project" value="InterPro"/>
</dbReference>
<dbReference type="GO" id="GO:0000725">
    <property type="term" value="P:recombinational repair"/>
    <property type="evidence" value="ECO:0007669"/>
    <property type="project" value="UniProtKB-UniRule"/>
</dbReference>
<dbReference type="GO" id="GO:0008270">
    <property type="term" value="F:zinc ion binding"/>
    <property type="evidence" value="ECO:0007669"/>
    <property type="project" value="UniProtKB-KW"/>
</dbReference>
<dbReference type="GO" id="GO:0006508">
    <property type="term" value="P:proteolysis"/>
    <property type="evidence" value="ECO:0007669"/>
    <property type="project" value="InterPro"/>
</dbReference>
<evidence type="ECO:0000313" key="15">
    <source>
        <dbReference type="Proteomes" id="UP000321606"/>
    </source>
</evidence>
<evidence type="ECO:0000256" key="13">
    <source>
        <dbReference type="RuleBase" id="RU003555"/>
    </source>
</evidence>
<keyword evidence="3 11" id="KW-0227">DNA damage</keyword>
<comment type="function">
    <text evidence="13">DNA-dependent ATPase involved in processing of recombination intermediates, plays a role in repairing DNA breaks. Stimulates the branch migration of RecA-mediated strand transfer reactions, allowing the 3' invading strand to extend heteroduplex DNA faster. Binds ssDNA in the presence of ADP but not other nucleotides, has ATPase activity that is stimulated by ssDNA and various branched DNA structures, but inhibited by SSB. Does not have RecA's homology-searching function.</text>
</comment>
<dbReference type="InterPro" id="IPR027417">
    <property type="entry name" value="P-loop_NTPase"/>
</dbReference>
<dbReference type="InterPro" id="IPR020588">
    <property type="entry name" value="RecA_ATP-bd"/>
</dbReference>
<dbReference type="InterPro" id="IPR003593">
    <property type="entry name" value="AAA+_ATPase"/>
</dbReference>
<dbReference type="STRING" id="714315.GCA_000516535_01343"/>
<accession>A0A510JBC8</accession>
<dbReference type="PROSITE" id="PS50162">
    <property type="entry name" value="RECA_2"/>
    <property type="match status" value="1"/>
</dbReference>
<dbReference type="GO" id="GO:0004252">
    <property type="term" value="F:serine-type endopeptidase activity"/>
    <property type="evidence" value="ECO:0007669"/>
    <property type="project" value="InterPro"/>
</dbReference>
<dbReference type="Pfam" id="PF05362">
    <property type="entry name" value="Lon_C"/>
    <property type="match status" value="1"/>
</dbReference>
<comment type="similarity">
    <text evidence="11 13">Belongs to the RecA family. RadA subfamily.</text>
</comment>
<keyword evidence="10 11" id="KW-0234">DNA repair</keyword>
<dbReference type="OrthoDB" id="9803906at2"/>
<dbReference type="RefSeq" id="WP_006806517.1">
    <property type="nucleotide sequence ID" value="NZ_AP019822.1"/>
</dbReference>
<dbReference type="SUPFAM" id="SSF54211">
    <property type="entry name" value="Ribosomal protein S5 domain 2-like"/>
    <property type="match status" value="1"/>
</dbReference>
<keyword evidence="5" id="KW-0378">Hydrolase</keyword>
<keyword evidence="2 11" id="KW-0547">Nucleotide-binding</keyword>
<comment type="domain">
    <text evidence="11">The middle region has homology to RecA with ATPase motifs including the RadA KNRFG motif, while the C-terminus is homologous to Lon protease.</text>
</comment>
<keyword evidence="7 11" id="KW-0067">ATP-binding</keyword>
<dbReference type="GO" id="GO:0140664">
    <property type="term" value="F:ATP-dependent DNA damage sensor activity"/>
    <property type="evidence" value="ECO:0007669"/>
    <property type="project" value="InterPro"/>
</dbReference>
<feature type="short sequence motif" description="RadA KNRFG motif" evidence="11">
    <location>
        <begin position="252"/>
        <end position="256"/>
    </location>
</feature>
<evidence type="ECO:0000256" key="4">
    <source>
        <dbReference type="ARBA" id="ARBA00022771"/>
    </source>
</evidence>
<dbReference type="Gene3D" id="3.30.230.10">
    <property type="match status" value="1"/>
</dbReference>
<dbReference type="NCBIfam" id="TIGR00416">
    <property type="entry name" value="sms"/>
    <property type="match status" value="1"/>
</dbReference>
<evidence type="ECO:0000256" key="3">
    <source>
        <dbReference type="ARBA" id="ARBA00022763"/>
    </source>
</evidence>
<dbReference type="FunFam" id="3.40.50.300:FF:000050">
    <property type="entry name" value="DNA repair protein RadA"/>
    <property type="match status" value="1"/>
</dbReference>
<dbReference type="GO" id="GO:0005829">
    <property type="term" value="C:cytosol"/>
    <property type="evidence" value="ECO:0007669"/>
    <property type="project" value="TreeGrafter"/>
</dbReference>
<dbReference type="InterPro" id="IPR020568">
    <property type="entry name" value="Ribosomal_Su5_D2-typ_SF"/>
</dbReference>
<comment type="function">
    <text evidence="11">Plays a role in repairing double-strand DNA breaks, probably involving stabilizing or processing branched DNA or blocked replication forks.</text>
</comment>
<dbReference type="Gene3D" id="3.40.50.300">
    <property type="entry name" value="P-loop containing nucleotide triphosphate hydrolases"/>
    <property type="match status" value="1"/>
</dbReference>
<dbReference type="InterPro" id="IPR014721">
    <property type="entry name" value="Ribsml_uS5_D2-typ_fold_subgr"/>
</dbReference>
<dbReference type="HAMAP" id="MF_01498">
    <property type="entry name" value="RadA_bact"/>
    <property type="match status" value="1"/>
</dbReference>
<dbReference type="Proteomes" id="UP000321606">
    <property type="component" value="Chromosome"/>
</dbReference>
<feature type="region of interest" description="Lon-protease-like" evidence="11">
    <location>
        <begin position="351"/>
        <end position="455"/>
    </location>
</feature>
<evidence type="ECO:0000256" key="5">
    <source>
        <dbReference type="ARBA" id="ARBA00022801"/>
    </source>
</evidence>
<evidence type="ECO:0000256" key="6">
    <source>
        <dbReference type="ARBA" id="ARBA00022833"/>
    </source>
</evidence>
<dbReference type="PRINTS" id="PR01874">
    <property type="entry name" value="DNAREPAIRADA"/>
</dbReference>
<dbReference type="InterPro" id="IPR041166">
    <property type="entry name" value="Rubredoxin_2"/>
</dbReference>
<keyword evidence="1 11" id="KW-0479">Metal-binding</keyword>
<evidence type="ECO:0000256" key="7">
    <source>
        <dbReference type="ARBA" id="ARBA00022840"/>
    </source>
</evidence>
<dbReference type="KEGG" id="lgo:JCM16774_1338"/>
<evidence type="ECO:0000256" key="1">
    <source>
        <dbReference type="ARBA" id="ARBA00022723"/>
    </source>
</evidence>
<dbReference type="CDD" id="cd01121">
    <property type="entry name" value="RadA_SMS_N"/>
    <property type="match status" value="1"/>
</dbReference>
<evidence type="ECO:0000313" key="14">
    <source>
        <dbReference type="EMBL" id="BBM36406.1"/>
    </source>
</evidence>
<organism evidence="14 15">
    <name type="scientific">Pseudoleptotrichia goodfellowii</name>
    <dbReference type="NCBI Taxonomy" id="157692"/>
    <lineage>
        <taxon>Bacteria</taxon>
        <taxon>Fusobacteriati</taxon>
        <taxon>Fusobacteriota</taxon>
        <taxon>Fusobacteriia</taxon>
        <taxon>Fusobacteriales</taxon>
        <taxon>Leptotrichiaceae</taxon>
        <taxon>Pseudoleptotrichia</taxon>
    </lineage>
</organism>
<dbReference type="PANTHER" id="PTHR32472:SF10">
    <property type="entry name" value="DNA REPAIR PROTEIN RADA-LIKE PROTEIN"/>
    <property type="match status" value="1"/>
</dbReference>
<gene>
    <name evidence="11" type="primary">radA</name>
    <name evidence="14" type="ORF">JCM16774_1338</name>
</gene>
<dbReference type="InterPro" id="IPR014774">
    <property type="entry name" value="KaiC-like_dom"/>
</dbReference>
<sequence>MAAAKSSSKVKYICSECGYTSQKWLGKCPNCDSWGTFEEEIDIKKAFKNIESKEVSISKISEIEVEKEFRMVTQYEEFDRVLGGGLIKGEVVLITGSPGIGKSTFLLQLSEEYSKIGNVFYVSGEESPRQIKQRAERINVNSGNLYILNDTNIEKIESVILNDKPKVVVIDSIQTLYSENVNSVPGSVTQIRETTLKLIEIAKKNEISFYIVGHVTKDGKLAGPKLLEHMVDAVLQIEGEESNYYRIIRSIKNRYGSTNEISIFDMKENGISEVKNPSEFFISDREEKNIGSIIAPIFEGSRVFLFEIQSLLSTPNFGIPRRTVEGYDKNRVEILSAVLSRSLNIDVNSKDIYINIPGGIELKDRSSDLAVVFSLLSSVNKTPVSQKIAAIGELGLRGEVRKVSFIKNRINELEKLGFTGVYLPKSNKADLAKEKTKIKLNYISNISELVERMRI</sequence>
<dbReference type="GO" id="GO:0005524">
    <property type="term" value="F:ATP binding"/>
    <property type="evidence" value="ECO:0007669"/>
    <property type="project" value="UniProtKB-UniRule"/>
</dbReference>
<keyword evidence="8 11" id="KW-0346">Stress response</keyword>
<dbReference type="InterPro" id="IPR004504">
    <property type="entry name" value="DNA_repair_RadA"/>
</dbReference>
<dbReference type="InterPro" id="IPR008269">
    <property type="entry name" value="Lon_proteolytic"/>
</dbReference>
<evidence type="ECO:0000256" key="12">
    <source>
        <dbReference type="NCBIfam" id="TIGR00416"/>
    </source>
</evidence>
<evidence type="ECO:0000256" key="2">
    <source>
        <dbReference type="ARBA" id="ARBA00022741"/>
    </source>
</evidence>
<dbReference type="PANTHER" id="PTHR32472">
    <property type="entry name" value="DNA REPAIR PROTEIN RADA"/>
    <property type="match status" value="1"/>
</dbReference>
<evidence type="ECO:0000256" key="10">
    <source>
        <dbReference type="ARBA" id="ARBA00023204"/>
    </source>
</evidence>
<dbReference type="EMBL" id="AP019822">
    <property type="protein sequence ID" value="BBM36406.1"/>
    <property type="molecule type" value="Genomic_DNA"/>
</dbReference>
<reference evidence="14 15" key="1">
    <citation type="submission" date="2019-07" db="EMBL/GenBank/DDBJ databases">
        <title>Complete Genome Sequence of Leptotrichia goodfellowii Strain JCM 16774.</title>
        <authorList>
            <person name="Watanabe S."/>
            <person name="Cui L."/>
        </authorList>
    </citation>
    <scope>NUCLEOTIDE SEQUENCE [LARGE SCALE GENOMIC DNA]</scope>
    <source>
        <strain evidence="14 15">JCM16774</strain>
    </source>
</reference>
<dbReference type="SUPFAM" id="SSF52540">
    <property type="entry name" value="P-loop containing nucleoside triphosphate hydrolases"/>
    <property type="match status" value="1"/>
</dbReference>
<keyword evidence="6 13" id="KW-0862">Zinc</keyword>
<feature type="binding site" evidence="11">
    <location>
        <begin position="96"/>
        <end position="103"/>
    </location>
    <ligand>
        <name>ATP</name>
        <dbReference type="ChEBI" id="CHEBI:30616"/>
    </ligand>
</feature>
<dbReference type="GO" id="GO:0003684">
    <property type="term" value="F:damaged DNA binding"/>
    <property type="evidence" value="ECO:0007669"/>
    <property type="project" value="InterPro"/>
</dbReference>
<dbReference type="SMART" id="SM00382">
    <property type="entry name" value="AAA"/>
    <property type="match status" value="1"/>
</dbReference>
<name>A0A510JBC8_9FUSO</name>
<keyword evidence="4 13" id="KW-0863">Zinc-finger</keyword>
<keyword evidence="9 11" id="KW-0238">DNA-binding</keyword>
<protein>
    <recommendedName>
        <fullName evidence="11 12">DNA repair protein RadA</fullName>
    </recommendedName>
</protein>
<evidence type="ECO:0000256" key="8">
    <source>
        <dbReference type="ARBA" id="ARBA00023016"/>
    </source>
</evidence>